<reference evidence="9 10" key="1">
    <citation type="journal article" date="2015" name="Genome Announc.">
        <title>Complete Genome Sequence of the Novel Leech Symbiont Mucinivorans hirudinis M3T.</title>
        <authorList>
            <person name="Nelson M.C."/>
            <person name="Bomar L."/>
            <person name="Graf J."/>
        </authorList>
    </citation>
    <scope>NUCLEOTIDE SEQUENCE [LARGE SCALE GENOMIC DNA]</scope>
    <source>
        <strain evidence="10">M3</strain>
    </source>
</reference>
<evidence type="ECO:0000259" key="8">
    <source>
        <dbReference type="PROSITE" id="PS51918"/>
    </source>
</evidence>
<keyword evidence="4" id="KW-0479">Metal-binding</keyword>
<keyword evidence="6" id="KW-0411">Iron-sulfur</keyword>
<evidence type="ECO:0000256" key="5">
    <source>
        <dbReference type="ARBA" id="ARBA00023004"/>
    </source>
</evidence>
<keyword evidence="5" id="KW-0408">Iron</keyword>
<dbReference type="PANTHER" id="PTHR43273">
    <property type="entry name" value="ANAEROBIC SULFATASE-MATURATING ENZYME HOMOLOG ASLB-RELATED"/>
    <property type="match status" value="1"/>
</dbReference>
<proteinExistence type="inferred from homology"/>
<feature type="domain" description="Radical SAM core" evidence="8">
    <location>
        <begin position="98"/>
        <end position="339"/>
    </location>
</feature>
<evidence type="ECO:0000256" key="7">
    <source>
        <dbReference type="ARBA" id="ARBA00023601"/>
    </source>
</evidence>
<evidence type="ECO:0000256" key="1">
    <source>
        <dbReference type="ARBA" id="ARBA00001966"/>
    </source>
</evidence>
<accession>A0A060R9I0</accession>
<dbReference type="PANTHER" id="PTHR43273:SF3">
    <property type="entry name" value="ANAEROBIC SULFATASE-MATURATING ENZYME HOMOLOG ASLB-RELATED"/>
    <property type="match status" value="1"/>
</dbReference>
<evidence type="ECO:0000313" key="9">
    <source>
        <dbReference type="EMBL" id="CDN30418.1"/>
    </source>
</evidence>
<dbReference type="InterPro" id="IPR023867">
    <property type="entry name" value="Sulphatase_maturase_rSAM"/>
</dbReference>
<gene>
    <name evidence="9" type="ORF">BN938_0312</name>
</gene>
<dbReference type="InterPro" id="IPR058240">
    <property type="entry name" value="rSAM_sf"/>
</dbReference>
<dbReference type="AlphaFoldDB" id="A0A060R9I0"/>
<keyword evidence="10" id="KW-1185">Reference proteome</keyword>
<dbReference type="KEGG" id="rbc:BN938_0312"/>
<evidence type="ECO:0000256" key="4">
    <source>
        <dbReference type="ARBA" id="ARBA00022723"/>
    </source>
</evidence>
<dbReference type="InterPro" id="IPR026407">
    <property type="entry name" value="SAM_GG-Bacter"/>
</dbReference>
<keyword evidence="2" id="KW-0004">4Fe-4S</keyword>
<protein>
    <submittedName>
        <fullName evidence="9">Arylsulfatase regulator (Fe-S oxidoreductase)</fullName>
    </submittedName>
</protein>
<dbReference type="InterPro" id="IPR000385">
    <property type="entry name" value="MoaA_NifB_PqqE_Fe-S-bd_CS"/>
</dbReference>
<comment type="cofactor">
    <cofactor evidence="1">
        <name>[4Fe-4S] cluster</name>
        <dbReference type="ChEBI" id="CHEBI:49883"/>
    </cofactor>
</comment>
<name>A0A060R9I0_9BACT</name>
<dbReference type="Pfam" id="PF04055">
    <property type="entry name" value="Radical_SAM"/>
    <property type="match status" value="1"/>
</dbReference>
<evidence type="ECO:0000256" key="3">
    <source>
        <dbReference type="ARBA" id="ARBA00022691"/>
    </source>
</evidence>
<keyword evidence="3" id="KW-0949">S-adenosyl-L-methionine</keyword>
<evidence type="ECO:0000256" key="6">
    <source>
        <dbReference type="ARBA" id="ARBA00023014"/>
    </source>
</evidence>
<dbReference type="CDD" id="cd01335">
    <property type="entry name" value="Radical_SAM"/>
    <property type="match status" value="1"/>
</dbReference>
<comment type="similarity">
    <text evidence="7">Belongs to the radical SAM superfamily. Anaerobic sulfatase-maturating enzyme family.</text>
</comment>
<dbReference type="GO" id="GO:0016491">
    <property type="term" value="F:oxidoreductase activity"/>
    <property type="evidence" value="ECO:0007669"/>
    <property type="project" value="InterPro"/>
</dbReference>
<organism evidence="9 10">
    <name type="scientific">Mucinivorans hirudinis</name>
    <dbReference type="NCBI Taxonomy" id="1433126"/>
    <lineage>
        <taxon>Bacteria</taxon>
        <taxon>Pseudomonadati</taxon>
        <taxon>Bacteroidota</taxon>
        <taxon>Bacteroidia</taxon>
        <taxon>Bacteroidales</taxon>
        <taxon>Rikenellaceae</taxon>
        <taxon>Mucinivorans</taxon>
    </lineage>
</organism>
<dbReference type="eggNOG" id="COG0641">
    <property type="taxonomic scope" value="Bacteria"/>
</dbReference>
<dbReference type="OrthoDB" id="9763993at2"/>
<dbReference type="PROSITE" id="PS01305">
    <property type="entry name" value="MOAA_NIFB_PQQE"/>
    <property type="match status" value="1"/>
</dbReference>
<dbReference type="Gene3D" id="3.20.20.70">
    <property type="entry name" value="Aldolase class I"/>
    <property type="match status" value="1"/>
</dbReference>
<dbReference type="SFLD" id="SFLDG01067">
    <property type="entry name" value="SPASM/twitch_domain_containing"/>
    <property type="match status" value="1"/>
</dbReference>
<dbReference type="SFLD" id="SFLDS00029">
    <property type="entry name" value="Radical_SAM"/>
    <property type="match status" value="1"/>
</dbReference>
<evidence type="ECO:0000313" key="10">
    <source>
        <dbReference type="Proteomes" id="UP000027616"/>
    </source>
</evidence>
<dbReference type="HOGENOM" id="CLU_009273_3_4_10"/>
<dbReference type="GO" id="GO:0046872">
    <property type="term" value="F:metal ion binding"/>
    <property type="evidence" value="ECO:0007669"/>
    <property type="project" value="UniProtKB-KW"/>
</dbReference>
<dbReference type="GO" id="GO:0051539">
    <property type="term" value="F:4 iron, 4 sulfur cluster binding"/>
    <property type="evidence" value="ECO:0007669"/>
    <property type="project" value="UniProtKB-KW"/>
</dbReference>
<dbReference type="NCBIfam" id="TIGR04148">
    <property type="entry name" value="GG_samocin_CFB"/>
    <property type="match status" value="1"/>
</dbReference>
<dbReference type="SUPFAM" id="SSF102114">
    <property type="entry name" value="Radical SAM enzymes"/>
    <property type="match status" value="1"/>
</dbReference>
<dbReference type="PROSITE" id="PS51918">
    <property type="entry name" value="RADICAL_SAM"/>
    <property type="match status" value="1"/>
</dbReference>
<dbReference type="InterPro" id="IPR013785">
    <property type="entry name" value="Aldolase_TIM"/>
</dbReference>
<dbReference type="InterPro" id="IPR007197">
    <property type="entry name" value="rSAM"/>
</dbReference>
<dbReference type="Proteomes" id="UP000027616">
    <property type="component" value="Chromosome I"/>
</dbReference>
<dbReference type="SFLD" id="SFLDG01384">
    <property type="entry name" value="thioether_bond_formation_requi"/>
    <property type="match status" value="1"/>
</dbReference>
<evidence type="ECO:0000256" key="2">
    <source>
        <dbReference type="ARBA" id="ARBA00022485"/>
    </source>
</evidence>
<dbReference type="SFLD" id="SFLDG01386">
    <property type="entry name" value="main_SPASM_domain-containing"/>
    <property type="match status" value="1"/>
</dbReference>
<dbReference type="EMBL" id="HG934468">
    <property type="protein sequence ID" value="CDN30418.1"/>
    <property type="molecule type" value="Genomic_DNA"/>
</dbReference>
<dbReference type="STRING" id="1433126.BN938_0312"/>
<sequence>MDSYAFLSTSSGNRYLYNAKHLSMINVHPAIEFIHKLHKNNDSDSLNSMVQAEYPYLTEEEVDTYIAKYDYLLNLGFFEDMDIGSTLSGKVTTQTVENQLNNLDHIVFQVTSDCNFSCKYCCFGEMYDDDKTQIRHYMTIEKVKQTFAYFIPRWRANKKNNSSPRIVSVGFYGGEPLLNISLIKETIEYCKELEVELSLQFVYSMTTNGMLLDRYMDYIVENNFSLLCSLDGDRKADSLRVNKRGEATFDKVFTNIRRLKREYPEYFKEKVNFSSVLNHNATVEEVNRFIMDEFDKAPLISPISEVGLKKEKFEEFTNITNEYRETMEVIIARKEQSGRVKTLGGFFYYNLNNAFKHYSELLHHTKRSEKKIPTGTCLPFYKKMYITADNKIFACERIESKYVLGTLDDAIHLDSEAIAAEYNKYLDFVKEQCMECYLADTCSECIFQFPINKEGMPMCKYRYSKDMYQQHLSAMFELLETNPEIFEIANKMVFA</sequence>